<keyword evidence="2" id="KW-1185">Reference proteome</keyword>
<dbReference type="Proteomes" id="UP001310022">
    <property type="component" value="Unassembled WGS sequence"/>
</dbReference>
<dbReference type="InterPro" id="IPR045767">
    <property type="entry name" value="DUF6134"/>
</dbReference>
<comment type="caution">
    <text evidence="1">The sequence shown here is derived from an EMBL/GenBank/DDBJ whole genome shotgun (WGS) entry which is preliminary data.</text>
</comment>
<gene>
    <name evidence="1" type="ORF">PEDI_32430</name>
</gene>
<evidence type="ECO:0000313" key="1">
    <source>
        <dbReference type="EMBL" id="GJM62691.1"/>
    </source>
</evidence>
<evidence type="ECO:0000313" key="2">
    <source>
        <dbReference type="Proteomes" id="UP001310022"/>
    </source>
</evidence>
<reference evidence="1 2" key="1">
    <citation type="submission" date="2021-12" db="EMBL/GenBank/DDBJ databases">
        <title>Genome sequencing of bacteria with rrn-lacking chromosome and rrn-plasmid.</title>
        <authorList>
            <person name="Anda M."/>
            <person name="Iwasaki W."/>
        </authorList>
    </citation>
    <scope>NUCLEOTIDE SEQUENCE [LARGE SCALE GENOMIC DNA]</scope>
    <source>
        <strain evidence="1 2">NBRC 15940</strain>
    </source>
</reference>
<dbReference type="Pfam" id="PF19630">
    <property type="entry name" value="DUF6134"/>
    <property type="match status" value="1"/>
</dbReference>
<dbReference type="EMBL" id="BQKE01000002">
    <property type="protein sequence ID" value="GJM62691.1"/>
    <property type="molecule type" value="Genomic_DNA"/>
</dbReference>
<sequence length="202" mass="23496">MENWMTLVLGILLNFSLAFNVHAQDKRFFDIIVKGDTVGDLVANRSYSGENMIIEITTNMKVRLIQRVDFAYYLVAEYDKAGLIRSEMTVKLQGREHNNIRVEKVADETYVVREDGKSRQMHQLISFSSARLFFEEPTRVQETFTESEGYSKQIIKDGEHRYLVKGSKSKPNVYQYDKDGVLLEIKSSHAMIPDFRTVRRKQ</sequence>
<organism evidence="1 2">
    <name type="scientific">Persicobacter diffluens</name>
    <dbReference type="NCBI Taxonomy" id="981"/>
    <lineage>
        <taxon>Bacteria</taxon>
        <taxon>Pseudomonadati</taxon>
        <taxon>Bacteroidota</taxon>
        <taxon>Cytophagia</taxon>
        <taxon>Cytophagales</taxon>
        <taxon>Persicobacteraceae</taxon>
        <taxon>Persicobacter</taxon>
    </lineage>
</organism>
<accession>A0AAN4VZ26</accession>
<dbReference type="RefSeq" id="WP_338237935.1">
    <property type="nucleotide sequence ID" value="NZ_BQKE01000002.1"/>
</dbReference>
<proteinExistence type="predicted"/>
<protein>
    <submittedName>
        <fullName evidence="1">Uncharacterized protein</fullName>
    </submittedName>
</protein>
<dbReference type="AlphaFoldDB" id="A0AAN4VZ26"/>
<name>A0AAN4VZ26_9BACT</name>